<comment type="similarity">
    <text evidence="1 2">Belongs to the phD/YefM antitoxin family.</text>
</comment>
<dbReference type="STRING" id="47866.GA0074694_1395"/>
<dbReference type="Proteomes" id="UP000198906">
    <property type="component" value="Unassembled WGS sequence"/>
</dbReference>
<dbReference type="SUPFAM" id="SSF143120">
    <property type="entry name" value="YefM-like"/>
    <property type="match status" value="1"/>
</dbReference>
<sequence length="98" mass="10609">MLVTMTTLPLGEVKTRLSELVGRVHDHHERVTVTVHGRPSAVLVSVEDLERLEETVAVLGDAGTLRRLADSDAELARGEEVSADQLAETIRARRASAA</sequence>
<protein>
    <recommendedName>
        <fullName evidence="2">Antitoxin</fullName>
    </recommendedName>
</protein>
<dbReference type="Pfam" id="PF02604">
    <property type="entry name" value="PhdYeFM_antitox"/>
    <property type="match status" value="1"/>
</dbReference>
<dbReference type="Gene3D" id="3.40.1620.10">
    <property type="entry name" value="YefM-like domain"/>
    <property type="match status" value="1"/>
</dbReference>
<dbReference type="NCBIfam" id="TIGR01552">
    <property type="entry name" value="phd_fam"/>
    <property type="match status" value="1"/>
</dbReference>
<reference evidence="4" key="1">
    <citation type="submission" date="2016-06" db="EMBL/GenBank/DDBJ databases">
        <authorList>
            <person name="Varghese N."/>
        </authorList>
    </citation>
    <scope>NUCLEOTIDE SEQUENCE [LARGE SCALE GENOMIC DNA]</scope>
    <source>
        <strain evidence="4">DSM 46123</strain>
    </source>
</reference>
<evidence type="ECO:0000256" key="2">
    <source>
        <dbReference type="RuleBase" id="RU362080"/>
    </source>
</evidence>
<proteinExistence type="inferred from homology"/>
<dbReference type="PANTHER" id="PTHR33713:SF10">
    <property type="entry name" value="ANTITOXIN YAFN"/>
    <property type="match status" value="1"/>
</dbReference>
<accession>A0A1C6RFW1</accession>
<dbReference type="EMBL" id="FMHU01000001">
    <property type="protein sequence ID" value="SCL15864.1"/>
    <property type="molecule type" value="Genomic_DNA"/>
</dbReference>
<dbReference type="AlphaFoldDB" id="A0A1C6RFW1"/>
<gene>
    <name evidence="3" type="ORF">GA0074694_1395</name>
</gene>
<dbReference type="PANTHER" id="PTHR33713">
    <property type="entry name" value="ANTITOXIN YAFN-RELATED"/>
    <property type="match status" value="1"/>
</dbReference>
<keyword evidence="4" id="KW-1185">Reference proteome</keyword>
<dbReference type="InterPro" id="IPR051405">
    <property type="entry name" value="phD/YefM_antitoxin"/>
</dbReference>
<evidence type="ECO:0000256" key="1">
    <source>
        <dbReference type="ARBA" id="ARBA00009981"/>
    </source>
</evidence>
<name>A0A1C6RFW1_9ACTN</name>
<comment type="function">
    <text evidence="2">Antitoxin component of a type II toxin-antitoxin (TA) system.</text>
</comment>
<dbReference type="InterPro" id="IPR036165">
    <property type="entry name" value="YefM-like_sf"/>
</dbReference>
<organism evidence="3 4">
    <name type="scientific">Micromonospora inyonensis</name>
    <dbReference type="NCBI Taxonomy" id="47866"/>
    <lineage>
        <taxon>Bacteria</taxon>
        <taxon>Bacillati</taxon>
        <taxon>Actinomycetota</taxon>
        <taxon>Actinomycetes</taxon>
        <taxon>Micromonosporales</taxon>
        <taxon>Micromonosporaceae</taxon>
        <taxon>Micromonospora</taxon>
    </lineage>
</organism>
<dbReference type="InterPro" id="IPR006442">
    <property type="entry name" value="Antitoxin_Phd/YefM"/>
</dbReference>
<evidence type="ECO:0000313" key="3">
    <source>
        <dbReference type="EMBL" id="SCL15864.1"/>
    </source>
</evidence>
<evidence type="ECO:0000313" key="4">
    <source>
        <dbReference type="Proteomes" id="UP000198906"/>
    </source>
</evidence>